<name>A0A397TIA6_9GLOM</name>
<proteinExistence type="predicted"/>
<evidence type="ECO:0000313" key="2">
    <source>
        <dbReference type="Proteomes" id="UP000265703"/>
    </source>
</evidence>
<evidence type="ECO:0000313" key="1">
    <source>
        <dbReference type="EMBL" id="RIA96235.1"/>
    </source>
</evidence>
<dbReference type="Proteomes" id="UP000265703">
    <property type="component" value="Unassembled WGS sequence"/>
</dbReference>
<evidence type="ECO:0008006" key="3">
    <source>
        <dbReference type="Google" id="ProtNLM"/>
    </source>
</evidence>
<reference evidence="1 2" key="1">
    <citation type="submission" date="2018-06" db="EMBL/GenBank/DDBJ databases">
        <title>Comparative genomics reveals the genomic features of Rhizophagus irregularis, R. cerebriforme, R. diaphanum and Gigaspora rosea, and their symbiotic lifestyle signature.</title>
        <authorList>
            <person name="Morin E."/>
            <person name="San Clemente H."/>
            <person name="Chen E.C.H."/>
            <person name="De La Providencia I."/>
            <person name="Hainaut M."/>
            <person name="Kuo A."/>
            <person name="Kohler A."/>
            <person name="Murat C."/>
            <person name="Tang N."/>
            <person name="Roy S."/>
            <person name="Loubradou J."/>
            <person name="Henrissat B."/>
            <person name="Grigoriev I.V."/>
            <person name="Corradi N."/>
            <person name="Roux C."/>
            <person name="Martin F.M."/>
        </authorList>
    </citation>
    <scope>NUCLEOTIDE SEQUENCE [LARGE SCALE GENOMIC DNA]</scope>
    <source>
        <strain evidence="1 2">DAOM 227022</strain>
    </source>
</reference>
<keyword evidence="2" id="KW-1185">Reference proteome</keyword>
<accession>A0A397TIA6</accession>
<protein>
    <recommendedName>
        <fullName evidence="3">F-box domain-containing protein</fullName>
    </recommendedName>
</protein>
<dbReference type="AlphaFoldDB" id="A0A397TIA6"/>
<dbReference type="OrthoDB" id="2320138at2759"/>
<dbReference type="EMBL" id="QKYT01000048">
    <property type="protein sequence ID" value="RIA96235.1"/>
    <property type="molecule type" value="Genomic_DNA"/>
</dbReference>
<gene>
    <name evidence="1" type="ORF">C1645_815686</name>
</gene>
<sequence>MLPDELVLSILKDLVDVTSFKYMNSIRTVSRSWNGIIIKDILPKSIQSILGNKLLIEYHCDSLSIRGATIIYDSSRFAFRILINNENNDKLKLDITDIPRSQDINENKEGQICVKFHYDNGSYIVLFNFGTLKIHREGNEFPSRVEWNFNDCSCIYERDNNNPDFYTIQVREMTISLSKACVMLDLLNGTEQKSHEFISQKSVYGVNNYKDWSDVIPV</sequence>
<comment type="caution">
    <text evidence="1">The sequence shown here is derived from an EMBL/GenBank/DDBJ whole genome shotgun (WGS) entry which is preliminary data.</text>
</comment>
<organism evidence="1 2">
    <name type="scientific">Glomus cerebriforme</name>
    <dbReference type="NCBI Taxonomy" id="658196"/>
    <lineage>
        <taxon>Eukaryota</taxon>
        <taxon>Fungi</taxon>
        <taxon>Fungi incertae sedis</taxon>
        <taxon>Mucoromycota</taxon>
        <taxon>Glomeromycotina</taxon>
        <taxon>Glomeromycetes</taxon>
        <taxon>Glomerales</taxon>
        <taxon>Glomeraceae</taxon>
        <taxon>Glomus</taxon>
    </lineage>
</organism>